<dbReference type="Proteomes" id="UP000346198">
    <property type="component" value="Unassembled WGS sequence"/>
</dbReference>
<organism evidence="3 4">
    <name type="scientific">Pontiella sulfatireligans</name>
    <dbReference type="NCBI Taxonomy" id="2750658"/>
    <lineage>
        <taxon>Bacteria</taxon>
        <taxon>Pseudomonadati</taxon>
        <taxon>Kiritimatiellota</taxon>
        <taxon>Kiritimatiellia</taxon>
        <taxon>Kiritimatiellales</taxon>
        <taxon>Pontiellaceae</taxon>
        <taxon>Pontiella</taxon>
    </lineage>
</organism>
<protein>
    <submittedName>
        <fullName evidence="3">Lipoate-protein ligase A</fullName>
    </submittedName>
</protein>
<dbReference type="AlphaFoldDB" id="A0A6C2UMJ4"/>
<accession>A0A6C2UMJ4</accession>
<dbReference type="PANTHER" id="PTHR12561:SF3">
    <property type="entry name" value="LIPOYLTRANSFERASE 1, MITOCHONDRIAL"/>
    <property type="match status" value="1"/>
</dbReference>
<evidence type="ECO:0000313" key="3">
    <source>
        <dbReference type="EMBL" id="VGO21485.1"/>
    </source>
</evidence>
<dbReference type="InterPro" id="IPR045864">
    <property type="entry name" value="aa-tRNA-synth_II/BPL/LPL"/>
</dbReference>
<dbReference type="GO" id="GO:0005737">
    <property type="term" value="C:cytoplasm"/>
    <property type="evidence" value="ECO:0007669"/>
    <property type="project" value="TreeGrafter"/>
</dbReference>
<dbReference type="GO" id="GO:0016874">
    <property type="term" value="F:ligase activity"/>
    <property type="evidence" value="ECO:0007669"/>
    <property type="project" value="UniProtKB-KW"/>
</dbReference>
<dbReference type="RefSeq" id="WP_168433399.1">
    <property type="nucleotide sequence ID" value="NZ_CAAHFH010000002.1"/>
</dbReference>
<dbReference type="SUPFAM" id="SSF55681">
    <property type="entry name" value="Class II aaRS and biotin synthetases"/>
    <property type="match status" value="1"/>
</dbReference>
<sequence>MLIVESQSLDVYRNLAIEEYLMEHAADHGPVLFLWRSECAVVMGKNQNPWRECRLGLMRDEGVSLARRISGGGTVYHDAGNLNYCVIVDRTSYKEKQAYEMVFRALEPFGIRAEKTGKSNLSVDGRKFSGNAFAFRKGRALHHGTLLLHTDLERLNRYLGSMFDRIETHAIASVPAQVMNLGIGGEELSAALKAAFCSGYGGEEAIRRQESNLDESALAPLAARQISDAWRYGATPRFTLSAGDVELEVAKGEVVRSVGADWEGAWFADLAFSLVC</sequence>
<reference evidence="3 4" key="1">
    <citation type="submission" date="2019-04" db="EMBL/GenBank/DDBJ databases">
        <authorList>
            <person name="Van Vliet M D."/>
        </authorList>
    </citation>
    <scope>NUCLEOTIDE SEQUENCE [LARGE SCALE GENOMIC DNA]</scope>
    <source>
        <strain evidence="3 4">F21</strain>
    </source>
</reference>
<proteinExistence type="predicted"/>
<dbReference type="EMBL" id="CAAHFH010000002">
    <property type="protein sequence ID" value="VGO21485.1"/>
    <property type="molecule type" value="Genomic_DNA"/>
</dbReference>
<keyword evidence="4" id="KW-1185">Reference proteome</keyword>
<dbReference type="GO" id="GO:0017118">
    <property type="term" value="F:lipoyltransferase activity"/>
    <property type="evidence" value="ECO:0007669"/>
    <property type="project" value="TreeGrafter"/>
</dbReference>
<comment type="pathway">
    <text evidence="1">Protein modification; protein lipoylation via exogenous pathway; protein N(6)-(lipoyl)lysine from lipoate: step 2/2.</text>
</comment>
<dbReference type="PROSITE" id="PS51733">
    <property type="entry name" value="BPL_LPL_CATALYTIC"/>
    <property type="match status" value="1"/>
</dbReference>
<dbReference type="PANTHER" id="PTHR12561">
    <property type="entry name" value="LIPOATE-PROTEIN LIGASE"/>
    <property type="match status" value="1"/>
</dbReference>
<dbReference type="InterPro" id="IPR004562">
    <property type="entry name" value="LipoylTrfase_LipoateP_Ligase"/>
</dbReference>
<evidence type="ECO:0000259" key="2">
    <source>
        <dbReference type="PROSITE" id="PS51733"/>
    </source>
</evidence>
<evidence type="ECO:0000256" key="1">
    <source>
        <dbReference type="ARBA" id="ARBA00005085"/>
    </source>
</evidence>
<dbReference type="InterPro" id="IPR004143">
    <property type="entry name" value="BPL_LPL_catalytic"/>
</dbReference>
<dbReference type="Gene3D" id="3.30.930.10">
    <property type="entry name" value="Bira Bifunctional Protein, Domain 2"/>
    <property type="match status" value="1"/>
</dbReference>
<evidence type="ECO:0000313" key="4">
    <source>
        <dbReference type="Proteomes" id="UP000346198"/>
    </source>
</evidence>
<keyword evidence="3" id="KW-0436">Ligase</keyword>
<dbReference type="CDD" id="cd16443">
    <property type="entry name" value="LplA"/>
    <property type="match status" value="1"/>
</dbReference>
<gene>
    <name evidence="3" type="primary">lplA</name>
    <name evidence="3" type="ORF">SCARR_03559</name>
</gene>
<feature type="domain" description="BPL/LPL catalytic" evidence="2">
    <location>
        <begin position="26"/>
        <end position="204"/>
    </location>
</feature>
<dbReference type="Pfam" id="PF21948">
    <property type="entry name" value="LplA-B_cat"/>
    <property type="match status" value="1"/>
</dbReference>
<dbReference type="GO" id="GO:0009249">
    <property type="term" value="P:protein lipoylation"/>
    <property type="evidence" value="ECO:0007669"/>
    <property type="project" value="InterPro"/>
</dbReference>
<name>A0A6C2UMJ4_9BACT</name>
<dbReference type="UniPathway" id="UPA00537">
    <property type="reaction ID" value="UER00595"/>
</dbReference>